<dbReference type="InterPro" id="IPR056884">
    <property type="entry name" value="NPHP3-like_N"/>
</dbReference>
<evidence type="ECO:0000313" key="5">
    <source>
        <dbReference type="Proteomes" id="UP001152130"/>
    </source>
</evidence>
<sequence>MSEEQQMKDERRRLKDRFKDKFKDFWRGSHSLESSPADNEVFDEQHISDPQEVATGSIQDEQPEASPDSIIAGFITPSIASARNHEPTSGWNKIWTEAYNKVNEDPEDAKLLAKLELFLEKDEELDDEDEDPAAADKPAQLKTIQRIAEEKLTAFEDARLSVTISEKPIVVRESIIKAVEVVNSFKTLISGAVAAEPIAALAWAGISTALPILENIFQQDENAATGMTEITFLLTRYQKFHESEFTSALQSRTFSIHWRRQLKEVKEELISVYADILIYEARFILQYATRNKVHRGFRNAFNADKWQTLLSDIQSKCRRIDAGVRDQIDAKTLEAWKKIEAIEKSTGMIESLQKDTFKADIDRRQLLQSLKVTGNAIFDSRQTSNMEVPCLPGTQLEILKTIQNWAEDRDGTMILWLEGMAGTGKTSVSMTVASSLKERKGFTNQLDPPHKTFLGASFFFNQVDATRNSTVEFFTTIAWCLSAVSPDNGSPIVKAIRDNPGIETKSPQEQFRKLIADPLAWLDKNTFIPFQLLVVIDALDECDDNDAKVLLGMLVNLDNLSQVRLRLFITSRREEHICTSFGVLPSYLYRAVRLEKVKRSLGQDDDDITLYLSKTLRDISTRYPAKDGGVRVSDIKKLAEKADGLFIYAVTACRYLDGPHYRSTKYRDKRLTLIFEDKDGPQQELDSIYLKVLSFQDLENGSEEYRDGLYSDIGRLIGFIVILFRPVVVQTLCHLLPADNADLAVLLGYLHPILNVPDDSQAPVTLIHLSFRDFVLDEKRSELLPFSVKELDVHCDIFNRCLELMNSDLHQNMCCLEFPGTFVSDIDPSQIDAHIPQYLRYACLHWVKHLSKMHGDALAHSLLEDDGIVHMFLQEKFLFWLEVLVFSGEGPSMIPIIIQLESLINVSYNVFAQPSIKADFVAL</sequence>
<dbReference type="PROSITE" id="PS50837">
    <property type="entry name" value="NACHT"/>
    <property type="match status" value="1"/>
</dbReference>
<dbReference type="Pfam" id="PF24883">
    <property type="entry name" value="NPHP3_N"/>
    <property type="match status" value="1"/>
</dbReference>
<name>A0A9W8Q1S2_9HYPO</name>
<dbReference type="InterPro" id="IPR007111">
    <property type="entry name" value="NACHT_NTPase"/>
</dbReference>
<evidence type="ECO:0000256" key="1">
    <source>
        <dbReference type="ARBA" id="ARBA00022737"/>
    </source>
</evidence>
<gene>
    <name evidence="4" type="ORF">NW766_000889</name>
</gene>
<proteinExistence type="predicted"/>
<evidence type="ECO:0000256" key="2">
    <source>
        <dbReference type="SAM" id="MobiDB-lite"/>
    </source>
</evidence>
<feature type="region of interest" description="Disordered" evidence="2">
    <location>
        <begin position="28"/>
        <end position="69"/>
    </location>
</feature>
<dbReference type="Pfam" id="PF17100">
    <property type="entry name" value="NACHT_N"/>
    <property type="match status" value="1"/>
</dbReference>
<dbReference type="InterPro" id="IPR031359">
    <property type="entry name" value="NACHT_N"/>
</dbReference>
<dbReference type="Proteomes" id="UP001152130">
    <property type="component" value="Unassembled WGS sequence"/>
</dbReference>
<dbReference type="Gene3D" id="3.40.50.300">
    <property type="entry name" value="P-loop containing nucleotide triphosphate hydrolases"/>
    <property type="match status" value="1"/>
</dbReference>
<protein>
    <recommendedName>
        <fullName evidence="3">NACHT domain-containing protein</fullName>
    </recommendedName>
</protein>
<dbReference type="PANTHER" id="PTHR10039">
    <property type="entry name" value="AMELOGENIN"/>
    <property type="match status" value="1"/>
</dbReference>
<dbReference type="SUPFAM" id="SSF52540">
    <property type="entry name" value="P-loop containing nucleoside triphosphate hydrolases"/>
    <property type="match status" value="1"/>
</dbReference>
<comment type="caution">
    <text evidence="4">The sequence shown here is derived from an EMBL/GenBank/DDBJ whole genome shotgun (WGS) entry which is preliminary data.</text>
</comment>
<keyword evidence="5" id="KW-1185">Reference proteome</keyword>
<dbReference type="AlphaFoldDB" id="A0A9W8Q1S2"/>
<evidence type="ECO:0000259" key="3">
    <source>
        <dbReference type="PROSITE" id="PS50837"/>
    </source>
</evidence>
<evidence type="ECO:0000313" key="4">
    <source>
        <dbReference type="EMBL" id="KAJ4024649.1"/>
    </source>
</evidence>
<dbReference type="EMBL" id="JAPDHF010000001">
    <property type="protein sequence ID" value="KAJ4024649.1"/>
    <property type="molecule type" value="Genomic_DNA"/>
</dbReference>
<dbReference type="InterPro" id="IPR027417">
    <property type="entry name" value="P-loop_NTPase"/>
</dbReference>
<feature type="domain" description="NACHT" evidence="3">
    <location>
        <begin position="413"/>
        <end position="572"/>
    </location>
</feature>
<accession>A0A9W8Q1S2</accession>
<organism evidence="4 5">
    <name type="scientific">Fusarium irregulare</name>
    <dbReference type="NCBI Taxonomy" id="2494466"/>
    <lineage>
        <taxon>Eukaryota</taxon>
        <taxon>Fungi</taxon>
        <taxon>Dikarya</taxon>
        <taxon>Ascomycota</taxon>
        <taxon>Pezizomycotina</taxon>
        <taxon>Sordariomycetes</taxon>
        <taxon>Hypocreomycetidae</taxon>
        <taxon>Hypocreales</taxon>
        <taxon>Nectriaceae</taxon>
        <taxon>Fusarium</taxon>
        <taxon>Fusarium incarnatum-equiseti species complex</taxon>
    </lineage>
</organism>
<keyword evidence="1" id="KW-0677">Repeat</keyword>
<reference evidence="4" key="1">
    <citation type="submission" date="2022-10" db="EMBL/GenBank/DDBJ databases">
        <title>Fusarium specimens isolated from Avocado Roots.</title>
        <authorList>
            <person name="Stajich J."/>
            <person name="Roper C."/>
            <person name="Heimlech-Rivalta G."/>
        </authorList>
    </citation>
    <scope>NUCLEOTIDE SEQUENCE</scope>
    <source>
        <strain evidence="4">CF00143</strain>
    </source>
</reference>
<dbReference type="PANTHER" id="PTHR10039:SF17">
    <property type="entry name" value="FUNGAL STAND N-TERMINAL GOODBYE DOMAIN-CONTAINING PROTEIN-RELATED"/>
    <property type="match status" value="1"/>
</dbReference>